<dbReference type="PANTHER" id="PTHR11592">
    <property type="entry name" value="GLUTATHIONE PEROXIDASE"/>
    <property type="match status" value="1"/>
</dbReference>
<dbReference type="InterPro" id="IPR029760">
    <property type="entry name" value="GPX_CS"/>
</dbReference>
<evidence type="ECO:0000313" key="8">
    <source>
        <dbReference type="Proteomes" id="UP001174037"/>
    </source>
</evidence>
<evidence type="ECO:0000256" key="2">
    <source>
        <dbReference type="ARBA" id="ARBA00022559"/>
    </source>
</evidence>
<dbReference type="PROSITE" id="PS51352">
    <property type="entry name" value="THIOREDOXIN_2"/>
    <property type="match status" value="1"/>
</dbReference>
<name>A0AAW7AED4_9STAP</name>
<comment type="caution">
    <text evidence="7">The sequence shown here is derived from an EMBL/GenBank/DDBJ whole genome shotgun (WGS) entry which is preliminary data.</text>
</comment>
<dbReference type="PIRSF" id="PIRSF000303">
    <property type="entry name" value="Glutathion_perox"/>
    <property type="match status" value="1"/>
</dbReference>
<comment type="similarity">
    <text evidence="1 5">Belongs to the glutathione peroxidase family.</text>
</comment>
<evidence type="ECO:0000256" key="4">
    <source>
        <dbReference type="PIRSR" id="PIRSR000303-1"/>
    </source>
</evidence>
<keyword evidence="3 5" id="KW-0560">Oxidoreductase</keyword>
<dbReference type="PROSITE" id="PS51355">
    <property type="entry name" value="GLUTATHIONE_PEROXID_3"/>
    <property type="match status" value="1"/>
</dbReference>
<dbReference type="InterPro" id="IPR036249">
    <property type="entry name" value="Thioredoxin-like_sf"/>
</dbReference>
<dbReference type="EMBL" id="JARGCK010000001">
    <property type="protein sequence ID" value="MDK9864446.1"/>
    <property type="molecule type" value="Genomic_DNA"/>
</dbReference>
<dbReference type="PROSITE" id="PS00763">
    <property type="entry name" value="GLUTATHIONE_PEROXID_2"/>
    <property type="match status" value="1"/>
</dbReference>
<evidence type="ECO:0000259" key="6">
    <source>
        <dbReference type="PROSITE" id="PS51352"/>
    </source>
</evidence>
<sequence length="159" mass="17985">MNKNIYDITVKQKDGSTYQLSEYQAQVIIVVNTATKCGLSGQFEELEELYQKYKEQGLVVLGFPCNQFANQEPGTNEQVAETCKINFGVTFPIHSKINVNGKNESPLFTLLKNESSSLLGKSIKWNFTKFLIDRNGEVVKRYGPKDSPYSMEETIQSLL</sequence>
<feature type="domain" description="Thioredoxin" evidence="6">
    <location>
        <begin position="1"/>
        <end position="159"/>
    </location>
</feature>
<dbReference type="GO" id="GO:0004601">
    <property type="term" value="F:peroxidase activity"/>
    <property type="evidence" value="ECO:0007669"/>
    <property type="project" value="UniProtKB-KW"/>
</dbReference>
<dbReference type="Pfam" id="PF00255">
    <property type="entry name" value="GSHPx"/>
    <property type="match status" value="1"/>
</dbReference>
<dbReference type="FunFam" id="3.40.30.10:FF:000010">
    <property type="entry name" value="Glutathione peroxidase"/>
    <property type="match status" value="1"/>
</dbReference>
<organism evidence="7 8">
    <name type="scientific">Staphylococcus equorum</name>
    <dbReference type="NCBI Taxonomy" id="246432"/>
    <lineage>
        <taxon>Bacteria</taxon>
        <taxon>Bacillati</taxon>
        <taxon>Bacillota</taxon>
        <taxon>Bacilli</taxon>
        <taxon>Bacillales</taxon>
        <taxon>Staphylococcaceae</taxon>
        <taxon>Staphylococcus</taxon>
    </lineage>
</organism>
<dbReference type="CDD" id="cd00340">
    <property type="entry name" value="GSH_Peroxidase"/>
    <property type="match status" value="1"/>
</dbReference>
<protein>
    <recommendedName>
        <fullName evidence="5">Glutathione peroxidase</fullName>
    </recommendedName>
</protein>
<dbReference type="Gene3D" id="3.40.30.10">
    <property type="entry name" value="Glutaredoxin"/>
    <property type="match status" value="1"/>
</dbReference>
<dbReference type="Proteomes" id="UP001174037">
    <property type="component" value="Unassembled WGS sequence"/>
</dbReference>
<feature type="active site" evidence="4">
    <location>
        <position position="37"/>
    </location>
</feature>
<accession>A0AAW7AED4</accession>
<dbReference type="PANTHER" id="PTHR11592:SF78">
    <property type="entry name" value="GLUTATHIONE PEROXIDASE"/>
    <property type="match status" value="1"/>
</dbReference>
<dbReference type="RefSeq" id="WP_002506336.1">
    <property type="nucleotide sequence ID" value="NZ_CP133229.1"/>
</dbReference>
<dbReference type="InterPro" id="IPR000889">
    <property type="entry name" value="Glutathione_peroxidase"/>
</dbReference>
<gene>
    <name evidence="7" type="ORF">P1A27_00480</name>
</gene>
<evidence type="ECO:0000256" key="5">
    <source>
        <dbReference type="RuleBase" id="RU000499"/>
    </source>
</evidence>
<proteinExistence type="inferred from homology"/>
<dbReference type="SUPFAM" id="SSF52833">
    <property type="entry name" value="Thioredoxin-like"/>
    <property type="match status" value="1"/>
</dbReference>
<evidence type="ECO:0000313" key="7">
    <source>
        <dbReference type="EMBL" id="MDK9864446.1"/>
    </source>
</evidence>
<dbReference type="PRINTS" id="PR01011">
    <property type="entry name" value="GLUTPROXDASE"/>
</dbReference>
<keyword evidence="2 5" id="KW-0575">Peroxidase</keyword>
<dbReference type="AlphaFoldDB" id="A0AAW7AED4"/>
<evidence type="ECO:0000256" key="1">
    <source>
        <dbReference type="ARBA" id="ARBA00006926"/>
    </source>
</evidence>
<evidence type="ECO:0000256" key="3">
    <source>
        <dbReference type="ARBA" id="ARBA00023002"/>
    </source>
</evidence>
<dbReference type="GO" id="GO:0034599">
    <property type="term" value="P:cellular response to oxidative stress"/>
    <property type="evidence" value="ECO:0007669"/>
    <property type="project" value="TreeGrafter"/>
</dbReference>
<reference evidence="7" key="2">
    <citation type="submission" date="2023-03" db="EMBL/GenBank/DDBJ databases">
        <authorList>
            <person name="Vazquez L."/>
            <person name="Rodriguez J."/>
            <person name="Mayo B."/>
            <person name="Florez A.B."/>
        </authorList>
    </citation>
    <scope>NUCLEOTIDE SEQUENCE</scope>
    <source>
        <strain evidence="7">5A3I</strain>
    </source>
</reference>
<dbReference type="InterPro" id="IPR013766">
    <property type="entry name" value="Thioredoxin_domain"/>
</dbReference>
<reference evidence="7" key="1">
    <citation type="journal article" date="2023" name="Int. J. Mol. Sci.">
        <title>Antibiotic Resistance/Susceptibility Profiles of Staphylococcus equorum Strains from Cheese, and Genome Analysis for Antibiotic Resistance Genes.</title>
        <authorList>
            <person name="Vazquez L."/>
            <person name="Srednik M.E."/>
            <person name="Rodriguez J."/>
            <person name="Florez A.B."/>
            <person name="Mayo B."/>
        </authorList>
    </citation>
    <scope>NUCLEOTIDE SEQUENCE</scope>
    <source>
        <strain evidence="7">5A3I</strain>
    </source>
</reference>